<evidence type="ECO:0000256" key="5">
    <source>
        <dbReference type="ARBA" id="ARBA00023136"/>
    </source>
</evidence>
<accession>A0AAV9W075</accession>
<dbReference type="PANTHER" id="PTHR45649">
    <property type="entry name" value="AMINO-ACID PERMEASE BAT1"/>
    <property type="match status" value="1"/>
</dbReference>
<reference evidence="7 8" key="1">
    <citation type="submission" date="2023-08" db="EMBL/GenBank/DDBJ databases">
        <authorList>
            <person name="Palmer J.M."/>
        </authorList>
    </citation>
    <scope>NUCLEOTIDE SEQUENCE [LARGE SCALE GENOMIC DNA]</scope>
    <source>
        <strain evidence="7 8">TWF481</strain>
    </source>
</reference>
<dbReference type="Pfam" id="PF13520">
    <property type="entry name" value="AA_permease_2"/>
    <property type="match status" value="1"/>
</dbReference>
<dbReference type="EMBL" id="JAVHJL010000008">
    <property type="protein sequence ID" value="KAK6498868.1"/>
    <property type="molecule type" value="Genomic_DNA"/>
</dbReference>
<feature type="transmembrane region" description="Helical" evidence="6">
    <location>
        <begin position="68"/>
        <end position="91"/>
    </location>
</feature>
<evidence type="ECO:0000256" key="2">
    <source>
        <dbReference type="ARBA" id="ARBA00022448"/>
    </source>
</evidence>
<evidence type="ECO:0000313" key="7">
    <source>
        <dbReference type="EMBL" id="KAK6498868.1"/>
    </source>
</evidence>
<evidence type="ECO:0000313" key="8">
    <source>
        <dbReference type="Proteomes" id="UP001370758"/>
    </source>
</evidence>
<gene>
    <name evidence="7" type="ORF">TWF481_011440</name>
</gene>
<dbReference type="PANTHER" id="PTHR45649:SF26">
    <property type="entry name" value="OS04G0435100 PROTEIN"/>
    <property type="match status" value="1"/>
</dbReference>
<comment type="caution">
    <text evidence="7">The sequence shown here is derived from an EMBL/GenBank/DDBJ whole genome shotgun (WGS) entry which is preliminary data.</text>
</comment>
<feature type="transmembrane region" description="Helical" evidence="6">
    <location>
        <begin position="402"/>
        <end position="420"/>
    </location>
</feature>
<sequence length="535" mass="57344">MVHLPGTADTATADEDRLAELGYKQDLKREWSLIHNFGASFSIISVITGITTLFQYGLTTGGPGVMSVGWIVVNFFTFFVGLGMAEIVSAVPTSGGPYFWAAVLASEKWGPFCAWVTGWFNLLGQVAVTTGITFGGANLISTLATVKGGYEPTPAKIIGIYAALLFSHAVVNTFGVKILKYLNNVSITLHSVGISCIAIAVLAKAPKLQSAKFVFATFNDSTGDPGWGEIASPAYVAIIGILVAQYTITGYDASAHMSEETKDAARAAPYGVLMSLAVSAFFGFFIMLAFLFSIQDFDRTVSSDYAQPVLQIFVDVFGENGAIGLFAVIIICVWHCGLFSLTSNSRMMYGFARDAGLPRWFAHTDQKFQSPIRTIWLSALLAFCLALPSLGSAVAFAACTSIATIGLYLSYGLPILLGLLNPTRFKQIKGPFDLGVLSAPVALVATLWITFITVVFCLPGMYPVTQETLNYTPVAVGIIAVGSIGSWVVWAKNWFVGPIREIEAERQGIDINDEEALAKAEKEGVIPHATKEDSA</sequence>
<keyword evidence="3 6" id="KW-0812">Transmembrane</keyword>
<dbReference type="Gene3D" id="1.20.1740.10">
    <property type="entry name" value="Amino acid/polyamine transporter I"/>
    <property type="match status" value="1"/>
</dbReference>
<evidence type="ECO:0000256" key="6">
    <source>
        <dbReference type="SAM" id="Phobius"/>
    </source>
</evidence>
<name>A0AAV9W075_9PEZI</name>
<proteinExistence type="predicted"/>
<dbReference type="GO" id="GO:0016020">
    <property type="term" value="C:membrane"/>
    <property type="evidence" value="ECO:0007669"/>
    <property type="project" value="UniProtKB-SubCell"/>
</dbReference>
<feature type="transmembrane region" description="Helical" evidence="6">
    <location>
        <begin position="468"/>
        <end position="490"/>
    </location>
</feature>
<feature type="transmembrane region" description="Helical" evidence="6">
    <location>
        <begin position="441"/>
        <end position="462"/>
    </location>
</feature>
<dbReference type="Proteomes" id="UP001370758">
    <property type="component" value="Unassembled WGS sequence"/>
</dbReference>
<feature type="transmembrane region" description="Helical" evidence="6">
    <location>
        <begin position="158"/>
        <end position="179"/>
    </location>
</feature>
<feature type="transmembrane region" description="Helical" evidence="6">
    <location>
        <begin position="185"/>
        <end position="203"/>
    </location>
</feature>
<keyword evidence="4 6" id="KW-1133">Transmembrane helix</keyword>
<evidence type="ECO:0000256" key="4">
    <source>
        <dbReference type="ARBA" id="ARBA00022989"/>
    </source>
</evidence>
<feature type="transmembrane region" description="Helical" evidence="6">
    <location>
        <begin position="322"/>
        <end position="341"/>
    </location>
</feature>
<keyword evidence="2" id="KW-0813">Transport</keyword>
<keyword evidence="8" id="KW-1185">Reference proteome</keyword>
<feature type="transmembrane region" description="Helical" evidence="6">
    <location>
        <begin position="272"/>
        <end position="294"/>
    </location>
</feature>
<evidence type="ECO:0008006" key="9">
    <source>
        <dbReference type="Google" id="ProtNLM"/>
    </source>
</evidence>
<dbReference type="InterPro" id="IPR002293">
    <property type="entry name" value="AA/rel_permease1"/>
</dbReference>
<keyword evidence="5 6" id="KW-0472">Membrane</keyword>
<dbReference type="GO" id="GO:0022857">
    <property type="term" value="F:transmembrane transporter activity"/>
    <property type="evidence" value="ECO:0007669"/>
    <property type="project" value="InterPro"/>
</dbReference>
<dbReference type="PIRSF" id="PIRSF006060">
    <property type="entry name" value="AA_transporter"/>
    <property type="match status" value="1"/>
</dbReference>
<organism evidence="7 8">
    <name type="scientific">Arthrobotrys musiformis</name>
    <dbReference type="NCBI Taxonomy" id="47236"/>
    <lineage>
        <taxon>Eukaryota</taxon>
        <taxon>Fungi</taxon>
        <taxon>Dikarya</taxon>
        <taxon>Ascomycota</taxon>
        <taxon>Pezizomycotina</taxon>
        <taxon>Orbiliomycetes</taxon>
        <taxon>Orbiliales</taxon>
        <taxon>Orbiliaceae</taxon>
        <taxon>Arthrobotrys</taxon>
    </lineage>
</organism>
<evidence type="ECO:0000256" key="3">
    <source>
        <dbReference type="ARBA" id="ARBA00022692"/>
    </source>
</evidence>
<feature type="transmembrane region" description="Helical" evidence="6">
    <location>
        <begin position="33"/>
        <end position="56"/>
    </location>
</feature>
<comment type="subcellular location">
    <subcellularLocation>
        <location evidence="1">Membrane</location>
        <topology evidence="1">Multi-pass membrane protein</topology>
    </subcellularLocation>
</comment>
<feature type="transmembrane region" description="Helical" evidence="6">
    <location>
        <begin position="375"/>
        <end position="396"/>
    </location>
</feature>
<evidence type="ECO:0000256" key="1">
    <source>
        <dbReference type="ARBA" id="ARBA00004141"/>
    </source>
</evidence>
<dbReference type="AlphaFoldDB" id="A0AAV9W075"/>
<protein>
    <recommendedName>
        <fullName evidence="9">Amino acid transporter</fullName>
    </recommendedName>
</protein>